<organism evidence="8 9">
    <name type="scientific">Diaporthe vaccinii</name>
    <dbReference type="NCBI Taxonomy" id="105482"/>
    <lineage>
        <taxon>Eukaryota</taxon>
        <taxon>Fungi</taxon>
        <taxon>Dikarya</taxon>
        <taxon>Ascomycota</taxon>
        <taxon>Pezizomycotina</taxon>
        <taxon>Sordariomycetes</taxon>
        <taxon>Sordariomycetidae</taxon>
        <taxon>Diaporthales</taxon>
        <taxon>Diaporthaceae</taxon>
        <taxon>Diaporthe</taxon>
        <taxon>Diaporthe eres species complex</taxon>
    </lineage>
</organism>
<evidence type="ECO:0000256" key="6">
    <source>
        <dbReference type="SAM" id="Phobius"/>
    </source>
</evidence>
<feature type="region of interest" description="Disordered" evidence="5">
    <location>
        <begin position="42"/>
        <end position="75"/>
    </location>
</feature>
<keyword evidence="9" id="KW-1185">Reference proteome</keyword>
<feature type="transmembrane region" description="Helical" evidence="6">
    <location>
        <begin position="604"/>
        <end position="623"/>
    </location>
</feature>
<dbReference type="Pfam" id="PF07690">
    <property type="entry name" value="MFS_1"/>
    <property type="match status" value="1"/>
</dbReference>
<feature type="transmembrane region" description="Helical" evidence="6">
    <location>
        <begin position="288"/>
        <end position="307"/>
    </location>
</feature>
<evidence type="ECO:0000256" key="5">
    <source>
        <dbReference type="SAM" id="MobiDB-lite"/>
    </source>
</evidence>
<reference evidence="8 9" key="1">
    <citation type="submission" date="2024-03" db="EMBL/GenBank/DDBJ databases">
        <title>A high-quality draft genome sequence of Diaporthe vaccinii, a causative agent of upright dieback and viscid rot disease in cranberry plants.</title>
        <authorList>
            <person name="Sarrasin M."/>
            <person name="Lang B.F."/>
            <person name="Burger G."/>
        </authorList>
    </citation>
    <scope>NUCLEOTIDE SEQUENCE [LARGE SCALE GENOMIC DNA]</scope>
    <source>
        <strain evidence="8 9">IS7</strain>
    </source>
</reference>
<dbReference type="Gene3D" id="1.20.1250.20">
    <property type="entry name" value="MFS general substrate transporter like domains"/>
    <property type="match status" value="1"/>
</dbReference>
<feature type="transmembrane region" description="Helical" evidence="6">
    <location>
        <begin position="498"/>
        <end position="518"/>
    </location>
</feature>
<evidence type="ECO:0000313" key="8">
    <source>
        <dbReference type="EMBL" id="KAL2285126.1"/>
    </source>
</evidence>
<feature type="transmembrane region" description="Helical" evidence="6">
    <location>
        <begin position="327"/>
        <end position="347"/>
    </location>
</feature>
<feature type="transmembrane region" description="Helical" evidence="6">
    <location>
        <begin position="257"/>
        <end position="282"/>
    </location>
</feature>
<dbReference type="InterPro" id="IPR036259">
    <property type="entry name" value="MFS_trans_sf"/>
</dbReference>
<feature type="domain" description="Major facilitator superfamily (MFS) profile" evidence="7">
    <location>
        <begin position="136"/>
        <end position="630"/>
    </location>
</feature>
<feature type="compositionally biased region" description="Polar residues" evidence="5">
    <location>
        <begin position="659"/>
        <end position="672"/>
    </location>
</feature>
<evidence type="ECO:0000256" key="3">
    <source>
        <dbReference type="ARBA" id="ARBA00022989"/>
    </source>
</evidence>
<keyword evidence="4 6" id="KW-0472">Membrane</keyword>
<feature type="compositionally biased region" description="Polar residues" evidence="5">
    <location>
        <begin position="60"/>
        <end position="75"/>
    </location>
</feature>
<keyword evidence="2 6" id="KW-0812">Transmembrane</keyword>
<feature type="transmembrane region" description="Helical" evidence="6">
    <location>
        <begin position="539"/>
        <end position="557"/>
    </location>
</feature>
<comment type="subcellular location">
    <subcellularLocation>
        <location evidence="1">Membrane</location>
        <topology evidence="1">Multi-pass membrane protein</topology>
    </subcellularLocation>
</comment>
<dbReference type="Proteomes" id="UP001600888">
    <property type="component" value="Unassembled WGS sequence"/>
</dbReference>
<evidence type="ECO:0000259" key="7">
    <source>
        <dbReference type="PROSITE" id="PS50850"/>
    </source>
</evidence>
<feature type="transmembrane region" description="Helical" evidence="6">
    <location>
        <begin position="171"/>
        <end position="189"/>
    </location>
</feature>
<dbReference type="PROSITE" id="PS50850">
    <property type="entry name" value="MFS"/>
    <property type="match status" value="1"/>
</dbReference>
<evidence type="ECO:0000256" key="1">
    <source>
        <dbReference type="ARBA" id="ARBA00004141"/>
    </source>
</evidence>
<dbReference type="InterPro" id="IPR020846">
    <property type="entry name" value="MFS_dom"/>
</dbReference>
<dbReference type="PANTHER" id="PTHR23501">
    <property type="entry name" value="MAJOR FACILITATOR SUPERFAMILY"/>
    <property type="match status" value="1"/>
</dbReference>
<dbReference type="InterPro" id="IPR011701">
    <property type="entry name" value="MFS"/>
</dbReference>
<dbReference type="PANTHER" id="PTHR23501:SF43">
    <property type="entry name" value="MULTIDRUG TRANSPORTER, PUTATIVE (AFU_ORTHOLOGUE AFUA_6G03040)-RELATED"/>
    <property type="match status" value="1"/>
</dbReference>
<proteinExistence type="predicted"/>
<feature type="transmembrane region" description="Helical" evidence="6">
    <location>
        <begin position="201"/>
        <end position="220"/>
    </location>
</feature>
<feature type="region of interest" description="Disordered" evidence="5">
    <location>
        <begin position="641"/>
        <end position="690"/>
    </location>
</feature>
<dbReference type="Gene3D" id="1.20.1720.10">
    <property type="entry name" value="Multidrug resistance protein D"/>
    <property type="match status" value="1"/>
</dbReference>
<feature type="transmembrane region" description="Helical" evidence="6">
    <location>
        <begin position="400"/>
        <end position="422"/>
    </location>
</feature>
<feature type="transmembrane region" description="Helical" evidence="6">
    <location>
        <begin position="434"/>
        <end position="457"/>
    </location>
</feature>
<evidence type="ECO:0000256" key="4">
    <source>
        <dbReference type="ARBA" id="ARBA00023136"/>
    </source>
</evidence>
<evidence type="ECO:0000256" key="2">
    <source>
        <dbReference type="ARBA" id="ARBA00022692"/>
    </source>
</evidence>
<feature type="transmembrane region" description="Helical" evidence="6">
    <location>
        <begin position="359"/>
        <end position="379"/>
    </location>
</feature>
<dbReference type="EMBL" id="JBAWTH010000032">
    <property type="protein sequence ID" value="KAL2285126.1"/>
    <property type="molecule type" value="Genomic_DNA"/>
</dbReference>
<accession>A0ABR4ERQ6</accession>
<sequence>MASMEGHNDQVLVNRKWVHKRPYTSISSKDNLYSEAHYTTASAPLPPTTSTSSPWHSKVGLQTTQPRPVFSPQSSYKRQLPESTYDIYLPPSNSGLSMGSMNTRDQNTMTTPLKDSLEDCLPPPPPQVNGARLGFIIMFMLGGLLFSVIDTTIVSTALITIATDLQNFQDMYWVVLAYLLSYLGCAIGFAKLADHFGRLPIFLFSWLIFSSCSLGCGLATDMSQLIVFRALQGVGGSGLYSLSQISLAEIAPHGKNALIGMLIGITLATSFVLGPLLGGAISGGNWRWIFYMNIPAGFTCMFGLVVLWPQDFGKPIHPWREFWRIDFVGNIFILAACVLMVFSLQQAGTMIFAWTSVEFIATFVVSVVCWALFWAWQLIIKHLPIHVEPVFPVRLVYNRVYMSAVVAMFLSGYCYLAIVITLPERFQIVNGDSALMAGVHLIPMLGATSLGSIIAGALSKSKNNTSRTLVAAACLQVIGLGLLTTFDAPSSPTNPQFGYQAIFGLGVGLTFSSATILTKIQASGRDHAVAQGVMAQVRVLGGALGLVICNVIFNIRLESLEAKLSPQQKDALHRSPMALMDMPEKDAGVVEDIKEVFSASFQTMVWVMFWVAVAEVVASLCTWEMNPTSLDKIDAAALARAHGSHKQEGSRGGSDTELENLSPSFRATPHSSTGRKRPPTPSARGYPSRF</sequence>
<name>A0ABR4ERQ6_9PEZI</name>
<feature type="transmembrane region" description="Helical" evidence="6">
    <location>
        <begin position="133"/>
        <end position="159"/>
    </location>
</feature>
<protein>
    <recommendedName>
        <fullName evidence="7">Major facilitator superfamily (MFS) profile domain-containing protein</fullName>
    </recommendedName>
</protein>
<evidence type="ECO:0000313" key="9">
    <source>
        <dbReference type="Proteomes" id="UP001600888"/>
    </source>
</evidence>
<dbReference type="SUPFAM" id="SSF103473">
    <property type="entry name" value="MFS general substrate transporter"/>
    <property type="match status" value="1"/>
</dbReference>
<gene>
    <name evidence="8" type="ORF">FJTKL_08362</name>
</gene>
<keyword evidence="3 6" id="KW-1133">Transmembrane helix</keyword>
<feature type="compositionally biased region" description="Low complexity" evidence="5">
    <location>
        <begin position="42"/>
        <end position="54"/>
    </location>
</feature>
<comment type="caution">
    <text evidence="8">The sequence shown here is derived from an EMBL/GenBank/DDBJ whole genome shotgun (WGS) entry which is preliminary data.</text>
</comment>
<feature type="transmembrane region" description="Helical" evidence="6">
    <location>
        <begin position="226"/>
        <end position="245"/>
    </location>
</feature>